<dbReference type="RefSeq" id="WP_323738470.1">
    <property type="nucleotide sequence ID" value="NZ_CP112932.1"/>
</dbReference>
<keyword evidence="3 6" id="KW-0812">Transmembrane</keyword>
<proteinExistence type="inferred from homology"/>
<evidence type="ECO:0000256" key="2">
    <source>
        <dbReference type="ARBA" id="ARBA00008333"/>
    </source>
</evidence>
<dbReference type="PANTHER" id="PTHR31632:SF2">
    <property type="entry name" value="PLASMA MEMBRANE IRON PERMEASE"/>
    <property type="match status" value="1"/>
</dbReference>
<name>A0ABZ0URF0_9RICK</name>
<evidence type="ECO:0000313" key="8">
    <source>
        <dbReference type="Proteomes" id="UP001326613"/>
    </source>
</evidence>
<comment type="similarity">
    <text evidence="2">Belongs to the oxidase-dependent Fe transporter (OFeT) (TC 9.A.10.1) family.</text>
</comment>
<evidence type="ECO:0000256" key="3">
    <source>
        <dbReference type="ARBA" id="ARBA00022692"/>
    </source>
</evidence>
<dbReference type="PANTHER" id="PTHR31632">
    <property type="entry name" value="IRON TRANSPORTER FTH1"/>
    <property type="match status" value="1"/>
</dbReference>
<keyword evidence="8" id="KW-1185">Reference proteome</keyword>
<feature type="transmembrane region" description="Helical" evidence="6">
    <location>
        <begin position="6"/>
        <end position="25"/>
    </location>
</feature>
<dbReference type="EMBL" id="CP112932">
    <property type="protein sequence ID" value="WPY00396.1"/>
    <property type="molecule type" value="Genomic_DNA"/>
</dbReference>
<gene>
    <name evidence="7" type="ORF">Trichorick_00270</name>
</gene>
<evidence type="ECO:0000256" key="1">
    <source>
        <dbReference type="ARBA" id="ARBA00004141"/>
    </source>
</evidence>
<organism evidence="7 8">
    <name type="scientific">Candidatus Trichorickettsia mobilis</name>
    <dbReference type="NCBI Taxonomy" id="1346319"/>
    <lineage>
        <taxon>Bacteria</taxon>
        <taxon>Pseudomonadati</taxon>
        <taxon>Pseudomonadota</taxon>
        <taxon>Alphaproteobacteria</taxon>
        <taxon>Rickettsiales</taxon>
        <taxon>Rickettsiaceae</taxon>
        <taxon>Rickettsieae</taxon>
        <taxon>Candidatus Trichorickettsia</taxon>
    </lineage>
</organism>
<feature type="transmembrane region" description="Helical" evidence="6">
    <location>
        <begin position="247"/>
        <end position="264"/>
    </location>
</feature>
<sequence length="274" mass="29940">MFRIAVIIFRESLEIALILGILMAVTKKIENSRVHIIAGVMLGVVIASLFAFLTKTISLSFSGMGDEIVNSTIILVTVVMISCTIVWMQGFANKMKQDFENLSTAISSGTTSRFVLTTIVATTILREGVEIMLCVYSIASMEQVDMDEYLFGLALGSATGLSSGILIYWGLLKLAKKYLFKISSVLLMFIAAGLASEAAGILTSSGIIEIFSDELWDSNWLVDDRSVTGQMLKAVTGYTARPNGMQIIFYFSTLFSIGVLILLQQKLYAKAKTK</sequence>
<reference evidence="7 8" key="1">
    <citation type="submission" date="2022-10" db="EMBL/GenBank/DDBJ databases">
        <title>Host association and intracellularity evolved multiple times independently in the Rickettsiales.</title>
        <authorList>
            <person name="Castelli M."/>
            <person name="Nardi T."/>
            <person name="Gammuto L."/>
            <person name="Bellinzona G."/>
            <person name="Sabaneyeva E."/>
            <person name="Potekhin A."/>
            <person name="Serra V."/>
            <person name="Petroni G."/>
            <person name="Sassera D."/>
        </authorList>
    </citation>
    <scope>NUCLEOTIDE SEQUENCE [LARGE SCALE GENOMIC DNA]</scope>
    <source>
        <strain evidence="7 8">Kr 154-4</strain>
    </source>
</reference>
<accession>A0ABZ0URF0</accession>
<dbReference type="InterPro" id="IPR004923">
    <property type="entry name" value="FTR1/Fip1/EfeU"/>
</dbReference>
<keyword evidence="4 6" id="KW-1133">Transmembrane helix</keyword>
<protein>
    <submittedName>
        <fullName evidence="7">FTR1 family iron permease</fullName>
    </submittedName>
</protein>
<feature type="transmembrane region" description="Helical" evidence="6">
    <location>
        <begin position="150"/>
        <end position="172"/>
    </location>
</feature>
<feature type="transmembrane region" description="Helical" evidence="6">
    <location>
        <begin position="34"/>
        <end position="53"/>
    </location>
</feature>
<evidence type="ECO:0000256" key="6">
    <source>
        <dbReference type="SAM" id="Phobius"/>
    </source>
</evidence>
<keyword evidence="5 6" id="KW-0472">Membrane</keyword>
<feature type="transmembrane region" description="Helical" evidence="6">
    <location>
        <begin position="73"/>
        <end position="93"/>
    </location>
</feature>
<feature type="transmembrane region" description="Helical" evidence="6">
    <location>
        <begin position="184"/>
        <end position="208"/>
    </location>
</feature>
<evidence type="ECO:0000313" key="7">
    <source>
        <dbReference type="EMBL" id="WPY00396.1"/>
    </source>
</evidence>
<evidence type="ECO:0000256" key="5">
    <source>
        <dbReference type="ARBA" id="ARBA00023136"/>
    </source>
</evidence>
<evidence type="ECO:0000256" key="4">
    <source>
        <dbReference type="ARBA" id="ARBA00022989"/>
    </source>
</evidence>
<dbReference type="Proteomes" id="UP001326613">
    <property type="component" value="Chromosome"/>
</dbReference>
<dbReference type="Pfam" id="PF03239">
    <property type="entry name" value="FTR1"/>
    <property type="match status" value="1"/>
</dbReference>
<comment type="subcellular location">
    <subcellularLocation>
        <location evidence="1">Membrane</location>
        <topology evidence="1">Multi-pass membrane protein</topology>
    </subcellularLocation>
</comment>